<dbReference type="PANTHER" id="PTHR36112">
    <property type="entry name" value="RIBOSOMAL RNA SMALL SUBUNIT METHYLTRANSFERASE J"/>
    <property type="match status" value="1"/>
</dbReference>
<evidence type="ECO:0000313" key="1">
    <source>
        <dbReference type="EMBL" id="MBP1080363.1"/>
    </source>
</evidence>
<reference evidence="1 2" key="1">
    <citation type="submission" date="2021-01" db="EMBL/GenBank/DDBJ databases">
        <title>Genomic Encyclopedia of Type Strains, Phase IV (KMG-IV): sequencing the most valuable type-strain genomes for metagenomic binning, comparative biology and taxonomic classification.</title>
        <authorList>
            <person name="Goeker M."/>
        </authorList>
    </citation>
    <scope>NUCLEOTIDE SEQUENCE [LARGE SCALE GENOMIC DNA]</scope>
    <source>
        <strain evidence="1 2">DSM 103394</strain>
    </source>
</reference>
<dbReference type="InterPro" id="IPR029063">
    <property type="entry name" value="SAM-dependent_MTases_sf"/>
</dbReference>
<dbReference type="EMBL" id="JAFDST010000001">
    <property type="protein sequence ID" value="MBP1080363.1"/>
    <property type="molecule type" value="Genomic_DNA"/>
</dbReference>
<sequence>MIITTSYRPNENTVLTAENASRYFHSKFLKRNKKSVQQIIQEENDDVLVIGNERFELYPIKGEKFFFHPGSSLFRAKRWLRGEEDPFLIATELKRGDSLLDCTLGLGSDAIVASLAAGREGAVIGLEKSPILAFLVSTGLTSWETNITEVNEAMRRIQAKSADHLEYLRQLPDEAFDVVYFDPMFHQPIEQSEGIAPLRLFAEYQFQPESVSEAIRVAKRSVVLKDHWKSPRFNQFGFTVYKRKSSLFHYGVLLKK</sequence>
<gene>
    <name evidence="1" type="ORF">JOC74_000851</name>
</gene>
<dbReference type="PANTHER" id="PTHR36112:SF1">
    <property type="entry name" value="RIBOSOMAL RNA SMALL SUBUNIT METHYLTRANSFERASE J"/>
    <property type="match status" value="1"/>
</dbReference>
<dbReference type="InterPro" id="IPR007536">
    <property type="entry name" value="16SrRNA_methylTrfase_J"/>
</dbReference>
<evidence type="ECO:0000313" key="2">
    <source>
        <dbReference type="Proteomes" id="UP000674416"/>
    </source>
</evidence>
<dbReference type="Gene3D" id="3.40.50.150">
    <property type="entry name" value="Vaccinia Virus protein VP39"/>
    <property type="match status" value="1"/>
</dbReference>
<dbReference type="Pfam" id="PF04445">
    <property type="entry name" value="SAM_MT"/>
    <property type="match status" value="1"/>
</dbReference>
<dbReference type="Gene3D" id="3.40.50.10480">
    <property type="entry name" value="Probable brix-domain ribosomal biogenesis protein"/>
    <property type="match status" value="1"/>
</dbReference>
<organism evidence="1 2">
    <name type="scientific">Bacillus capparidis</name>
    <dbReference type="NCBI Taxonomy" id="1840411"/>
    <lineage>
        <taxon>Bacteria</taxon>
        <taxon>Bacillati</taxon>
        <taxon>Bacillota</taxon>
        <taxon>Bacilli</taxon>
        <taxon>Bacillales</taxon>
        <taxon>Bacillaceae</taxon>
        <taxon>Bacillus</taxon>
    </lineage>
</organism>
<keyword evidence="2" id="KW-1185">Reference proteome</keyword>
<name>A0ABS4CSB1_9BACI</name>
<dbReference type="Proteomes" id="UP000674416">
    <property type="component" value="Unassembled WGS sequence"/>
</dbReference>
<dbReference type="SUPFAM" id="SSF53335">
    <property type="entry name" value="S-adenosyl-L-methionine-dependent methyltransferases"/>
    <property type="match status" value="1"/>
</dbReference>
<proteinExistence type="predicted"/>
<protein>
    <submittedName>
        <fullName evidence="1">Uncharacterized protein</fullName>
    </submittedName>
</protein>
<accession>A0ABS4CSB1</accession>
<comment type="caution">
    <text evidence="1">The sequence shown here is derived from an EMBL/GenBank/DDBJ whole genome shotgun (WGS) entry which is preliminary data.</text>
</comment>